<dbReference type="HAMAP" id="MF_00460">
    <property type="entry name" value="UPF0125_RnfH"/>
    <property type="match status" value="1"/>
</dbReference>
<dbReference type="EMBL" id="NESN01000004">
    <property type="protein sequence ID" value="PUE52892.1"/>
    <property type="molecule type" value="Genomic_DNA"/>
</dbReference>
<dbReference type="PANTHER" id="PTHR37483:SF1">
    <property type="entry name" value="UPF0125 PROTEIN RATB"/>
    <property type="match status" value="1"/>
</dbReference>
<protein>
    <recommendedName>
        <fullName evidence="2">UPF0125 protein B9Z37_12100</fullName>
    </recommendedName>
</protein>
<dbReference type="InterPro" id="IPR016155">
    <property type="entry name" value="Mopterin_synth/thiamin_S_b"/>
</dbReference>
<evidence type="ECO:0000256" key="3">
    <source>
        <dbReference type="SAM" id="MobiDB-lite"/>
    </source>
</evidence>
<comment type="caution">
    <text evidence="4">The sequence shown here is derived from an EMBL/GenBank/DDBJ whole genome shotgun (WGS) entry which is preliminary data.</text>
</comment>
<dbReference type="InterPro" id="IPR037021">
    <property type="entry name" value="RnfH_sf"/>
</dbReference>
<comment type="similarity">
    <text evidence="1 2">Belongs to the UPF0125 (RnfH) family.</text>
</comment>
<keyword evidence="5" id="KW-1185">Reference proteome</keyword>
<dbReference type="Proteomes" id="UP000250790">
    <property type="component" value="Unassembled WGS sequence"/>
</dbReference>
<feature type="region of interest" description="Disordered" evidence="3">
    <location>
        <begin position="97"/>
        <end position="122"/>
    </location>
</feature>
<evidence type="ECO:0000256" key="1">
    <source>
        <dbReference type="ARBA" id="ARBA00010645"/>
    </source>
</evidence>
<evidence type="ECO:0000313" key="5">
    <source>
        <dbReference type="Proteomes" id="UP000250790"/>
    </source>
</evidence>
<dbReference type="OrthoDB" id="9796575at2"/>
<sequence length="122" mass="13532">MAEPTCQVTLCWSLAPRHVQEMSLQVPEDSTVEAVLDLCVAQWLQSQGSADAASLSSLKFQQPGIWGHKVAWGHRVQAGDRIELYRPLKVDPKVARRQRFKRQGKGRTGLFANRKSGSAAGY</sequence>
<gene>
    <name evidence="4" type="ORF">B9Z37_12100</name>
</gene>
<organism evidence="4 5">
    <name type="scientific">Limnohabitans parvus II-B4</name>
    <dbReference type="NCBI Taxonomy" id="1293052"/>
    <lineage>
        <taxon>Bacteria</taxon>
        <taxon>Pseudomonadati</taxon>
        <taxon>Pseudomonadota</taxon>
        <taxon>Betaproteobacteria</taxon>
        <taxon>Burkholderiales</taxon>
        <taxon>Comamonadaceae</taxon>
        <taxon>Limnohabitans</taxon>
    </lineage>
</organism>
<evidence type="ECO:0000256" key="2">
    <source>
        <dbReference type="HAMAP-Rule" id="MF_00460"/>
    </source>
</evidence>
<name>A0A315E9D5_9BURK</name>
<accession>A0A315E9D5</accession>
<proteinExistence type="inferred from homology"/>
<dbReference type="RefSeq" id="WP_108313256.1">
    <property type="nucleotide sequence ID" value="NZ_NESN01000004.1"/>
</dbReference>
<dbReference type="Pfam" id="PF03658">
    <property type="entry name" value="Ub-RnfH"/>
    <property type="match status" value="1"/>
</dbReference>
<dbReference type="PANTHER" id="PTHR37483">
    <property type="entry name" value="UPF0125 PROTEIN RATB"/>
    <property type="match status" value="1"/>
</dbReference>
<dbReference type="SUPFAM" id="SSF54285">
    <property type="entry name" value="MoaD/ThiS"/>
    <property type="match status" value="1"/>
</dbReference>
<dbReference type="InterPro" id="IPR005346">
    <property type="entry name" value="RnfH"/>
</dbReference>
<dbReference type="AlphaFoldDB" id="A0A315E9D5"/>
<dbReference type="Gene3D" id="3.10.20.280">
    <property type="entry name" value="RnfH-like"/>
    <property type="match status" value="1"/>
</dbReference>
<reference evidence="4 5" key="1">
    <citation type="submission" date="2017-04" db="EMBL/GenBank/DDBJ databases">
        <title>Unexpected and diverse lifestyles within the genus Limnohabitans.</title>
        <authorList>
            <person name="Kasalicky V."/>
            <person name="Mehrshad M."/>
            <person name="Andrei S.-A."/>
            <person name="Salcher M."/>
            <person name="Kratochvilova H."/>
            <person name="Simek K."/>
            <person name="Ghai R."/>
        </authorList>
    </citation>
    <scope>NUCLEOTIDE SEQUENCE [LARGE SCALE GENOMIC DNA]</scope>
    <source>
        <strain evidence="4 5">II-B4</strain>
    </source>
</reference>
<evidence type="ECO:0000313" key="4">
    <source>
        <dbReference type="EMBL" id="PUE52892.1"/>
    </source>
</evidence>